<dbReference type="PANTHER" id="PTHR47307:SF1">
    <property type="entry name" value="GLUTATHIONE-REGULATED POTASSIUM-EFFLUX SYSTEM ANCILLARY PROTEIN KEFG"/>
    <property type="match status" value="1"/>
</dbReference>
<dbReference type="GO" id="GO:0009055">
    <property type="term" value="F:electron transfer activity"/>
    <property type="evidence" value="ECO:0007669"/>
    <property type="project" value="TreeGrafter"/>
</dbReference>
<evidence type="ECO:0000256" key="1">
    <source>
        <dbReference type="ARBA" id="ARBA00023002"/>
    </source>
</evidence>
<keyword evidence="1" id="KW-0560">Oxidoreductase</keyword>
<sequence>MKKILILFAHPAFQKSLINKTLMEAVKDMDGITINNLYEKYPDFFMNIPVEQKLLTEHDIIIWHHPFYWYSAPAIIKEWMDLVLQHGFAYGTHGRALEGKWAMSCITTGGSKEVYRAEGKNRFTINQFLAPFKQSANLCRMKYLPPFVVHGSHTLKRDHVQKYADDYRSVIQMLRDNKINSEQFNSIEYINEIIKQDA</sequence>
<dbReference type="InterPro" id="IPR003680">
    <property type="entry name" value="Flavodoxin_fold"/>
</dbReference>
<name>A0A6C0RAW7_9BACT</name>
<dbReference type="EMBL" id="CP048409">
    <property type="protein sequence ID" value="QIA07768.1"/>
    <property type="molecule type" value="Genomic_DNA"/>
</dbReference>
<keyword evidence="4" id="KW-1185">Reference proteome</keyword>
<gene>
    <name evidence="3" type="ORF">G0Q07_08530</name>
</gene>
<accession>A0A6C0RAW7</accession>
<reference evidence="3 4" key="1">
    <citation type="submission" date="2020-02" db="EMBL/GenBank/DDBJ databases">
        <title>Genome sequencing for Draconibacterium sp. strain M1.</title>
        <authorList>
            <person name="Park S.-J."/>
        </authorList>
    </citation>
    <scope>NUCLEOTIDE SEQUENCE [LARGE SCALE GENOMIC DNA]</scope>
    <source>
        <strain evidence="3 4">M1</strain>
    </source>
</reference>
<dbReference type="Gene3D" id="3.40.50.360">
    <property type="match status" value="1"/>
</dbReference>
<dbReference type="AlphaFoldDB" id="A0A6C0RAW7"/>
<dbReference type="Proteomes" id="UP000474630">
    <property type="component" value="Chromosome"/>
</dbReference>
<dbReference type="PANTHER" id="PTHR47307">
    <property type="entry name" value="GLUTATHIONE-REGULATED POTASSIUM-EFFLUX SYSTEM ANCILLARY PROTEIN KEFG"/>
    <property type="match status" value="1"/>
</dbReference>
<evidence type="ECO:0000259" key="2">
    <source>
        <dbReference type="Pfam" id="PF02525"/>
    </source>
</evidence>
<dbReference type="KEGG" id="drc:G0Q07_08530"/>
<organism evidence="3 4">
    <name type="scientific">Draconibacterium halophilum</name>
    <dbReference type="NCBI Taxonomy" id="2706887"/>
    <lineage>
        <taxon>Bacteria</taxon>
        <taxon>Pseudomonadati</taxon>
        <taxon>Bacteroidota</taxon>
        <taxon>Bacteroidia</taxon>
        <taxon>Marinilabiliales</taxon>
        <taxon>Prolixibacteraceae</taxon>
        <taxon>Draconibacterium</taxon>
    </lineage>
</organism>
<dbReference type="RefSeq" id="WP_163345689.1">
    <property type="nucleotide sequence ID" value="NZ_CP048409.1"/>
</dbReference>
<dbReference type="GO" id="GO:0003955">
    <property type="term" value="F:NAD(P)H dehydrogenase (quinone) activity"/>
    <property type="evidence" value="ECO:0007669"/>
    <property type="project" value="TreeGrafter"/>
</dbReference>
<dbReference type="InterPro" id="IPR029039">
    <property type="entry name" value="Flavoprotein-like_sf"/>
</dbReference>
<evidence type="ECO:0000313" key="4">
    <source>
        <dbReference type="Proteomes" id="UP000474630"/>
    </source>
</evidence>
<protein>
    <submittedName>
        <fullName evidence="3">NAD(P)H oxidoreductase</fullName>
    </submittedName>
</protein>
<evidence type="ECO:0000313" key="3">
    <source>
        <dbReference type="EMBL" id="QIA07768.1"/>
    </source>
</evidence>
<feature type="domain" description="Flavodoxin-like fold" evidence="2">
    <location>
        <begin position="2"/>
        <end position="169"/>
    </location>
</feature>
<proteinExistence type="predicted"/>
<dbReference type="InterPro" id="IPR046980">
    <property type="entry name" value="KefG/KefF"/>
</dbReference>
<dbReference type="SUPFAM" id="SSF52218">
    <property type="entry name" value="Flavoproteins"/>
    <property type="match status" value="1"/>
</dbReference>
<dbReference type="Pfam" id="PF02525">
    <property type="entry name" value="Flavodoxin_2"/>
    <property type="match status" value="1"/>
</dbReference>
<dbReference type="GO" id="GO:0010181">
    <property type="term" value="F:FMN binding"/>
    <property type="evidence" value="ECO:0007669"/>
    <property type="project" value="TreeGrafter"/>
</dbReference>